<protein>
    <submittedName>
        <fullName evidence="2">Uncharacterized protein</fullName>
    </submittedName>
</protein>
<reference evidence="2 3" key="1">
    <citation type="submission" date="2019-08" db="EMBL/GenBank/DDBJ databases">
        <title>Bacillus genomes from the desert of Cuatro Cienegas, Coahuila.</title>
        <authorList>
            <person name="Olmedo-Alvarez G."/>
        </authorList>
    </citation>
    <scope>NUCLEOTIDE SEQUENCE [LARGE SCALE GENOMIC DNA]</scope>
    <source>
        <strain evidence="2 3">CH446_14T</strain>
    </source>
</reference>
<dbReference type="AlphaFoldDB" id="A0A5D4RAP6"/>
<dbReference type="Proteomes" id="UP000322139">
    <property type="component" value="Unassembled WGS sequence"/>
</dbReference>
<proteinExistence type="predicted"/>
<evidence type="ECO:0000256" key="1">
    <source>
        <dbReference type="SAM" id="Phobius"/>
    </source>
</evidence>
<feature type="transmembrane region" description="Helical" evidence="1">
    <location>
        <begin position="7"/>
        <end position="26"/>
    </location>
</feature>
<keyword evidence="1" id="KW-0472">Membrane</keyword>
<accession>A0A5D4RAP6</accession>
<comment type="caution">
    <text evidence="2">The sequence shown here is derived from an EMBL/GenBank/DDBJ whole genome shotgun (WGS) entry which is preliminary data.</text>
</comment>
<organism evidence="2 3">
    <name type="scientific">Bacillus infantis</name>
    <dbReference type="NCBI Taxonomy" id="324767"/>
    <lineage>
        <taxon>Bacteria</taxon>
        <taxon>Bacillati</taxon>
        <taxon>Bacillota</taxon>
        <taxon>Bacilli</taxon>
        <taxon>Bacillales</taxon>
        <taxon>Bacillaceae</taxon>
        <taxon>Bacillus</taxon>
    </lineage>
</organism>
<dbReference type="RefSeq" id="WP_148974649.1">
    <property type="nucleotide sequence ID" value="NZ_JBNIKU010000007.1"/>
</dbReference>
<sequence length="246" mass="28406">MNKKRLGLLSGLIIIMAAGIGLYWLYFSKPDSLPDDEKLIGYMNRYHSDMQAIDIKAIIPADEEHVFAPYVRKGGEYGASFWTWRKRDWELDYISSAGEPKVWRIDPDDPSSFRIAWSFPPDTGLNRIRYYLMRDRDFFVTGEKQTYFPKVQMEHEIALDEGSYGMMELPEEWKSAAGSLAETAKSSQPDEFFFPMIGFHFGWIGYDEKGQVFFPDFGDSHGSGGSNLEYMQMLGENDIEQFGRKE</sequence>
<gene>
    <name evidence="2" type="ORF">FZD51_10060</name>
</gene>
<name>A0A5D4RAP6_9BACI</name>
<evidence type="ECO:0000313" key="3">
    <source>
        <dbReference type="Proteomes" id="UP000322139"/>
    </source>
</evidence>
<dbReference type="EMBL" id="VTER01000005">
    <property type="protein sequence ID" value="TYS48465.1"/>
    <property type="molecule type" value="Genomic_DNA"/>
</dbReference>
<keyword evidence="1" id="KW-0812">Transmembrane</keyword>
<evidence type="ECO:0000313" key="2">
    <source>
        <dbReference type="EMBL" id="TYS48465.1"/>
    </source>
</evidence>
<keyword evidence="1" id="KW-1133">Transmembrane helix</keyword>